<gene>
    <name evidence="2" type="ORF">NEOCIP111885_02282</name>
</gene>
<feature type="transmembrane region" description="Helical" evidence="1">
    <location>
        <begin position="127"/>
        <end position="148"/>
    </location>
</feature>
<feature type="transmembrane region" description="Helical" evidence="1">
    <location>
        <begin position="67"/>
        <end position="85"/>
    </location>
</feature>
<dbReference type="Proteomes" id="UP000789845">
    <property type="component" value="Unassembled WGS sequence"/>
</dbReference>
<keyword evidence="3" id="KW-1185">Reference proteome</keyword>
<dbReference type="RefSeq" id="WP_230496811.1">
    <property type="nucleotide sequence ID" value="NZ_CAKJTG010000011.1"/>
</dbReference>
<reference evidence="2" key="1">
    <citation type="submission" date="2021-10" db="EMBL/GenBank/DDBJ databases">
        <authorList>
            <person name="Criscuolo A."/>
        </authorList>
    </citation>
    <scope>NUCLEOTIDE SEQUENCE</scope>
    <source>
        <strain evidence="2">CIP111885</strain>
    </source>
</reference>
<feature type="transmembrane region" description="Helical" evidence="1">
    <location>
        <begin position="97"/>
        <end position="115"/>
    </location>
</feature>
<protein>
    <submittedName>
        <fullName evidence="2">Uncharacterized protein</fullName>
    </submittedName>
</protein>
<feature type="transmembrane region" description="Helical" evidence="1">
    <location>
        <begin position="30"/>
        <end position="55"/>
    </location>
</feature>
<sequence>MKKLTKSEALLWSIALPGFGQLLVGQYFKGGLFVFLEFLINVCSHFNLAIMYSFLWEIDKAFKVIDYQWLMFYPCLYMFAMWDSYRHAMPEEEKLTFLPFVFGAYFITVGLMLSPKLTIFNIQFGPVFWPMLFLPIGLLVGYLIRLVILRVQTNK</sequence>
<evidence type="ECO:0000313" key="3">
    <source>
        <dbReference type="Proteomes" id="UP000789845"/>
    </source>
</evidence>
<accession>A0A9C7LBH9</accession>
<dbReference type="EMBL" id="CAKJTG010000011">
    <property type="protein sequence ID" value="CAG9608565.1"/>
    <property type="molecule type" value="Genomic_DNA"/>
</dbReference>
<dbReference type="AlphaFoldDB" id="A0A9C7LBH9"/>
<keyword evidence="1" id="KW-0472">Membrane</keyword>
<comment type="caution">
    <text evidence="2">The sequence shown here is derived from an EMBL/GenBank/DDBJ whole genome shotgun (WGS) entry which is preliminary data.</text>
</comment>
<name>A0A9C7LBH9_9BACI</name>
<organism evidence="2 3">
    <name type="scientific">Pseudoneobacillus rhizosphaerae</name>
    <dbReference type="NCBI Taxonomy" id="2880968"/>
    <lineage>
        <taxon>Bacteria</taxon>
        <taxon>Bacillati</taxon>
        <taxon>Bacillota</taxon>
        <taxon>Bacilli</taxon>
        <taxon>Bacillales</taxon>
        <taxon>Bacillaceae</taxon>
        <taxon>Pseudoneobacillus</taxon>
    </lineage>
</organism>
<evidence type="ECO:0000256" key="1">
    <source>
        <dbReference type="SAM" id="Phobius"/>
    </source>
</evidence>
<keyword evidence="1" id="KW-1133">Transmembrane helix</keyword>
<evidence type="ECO:0000313" key="2">
    <source>
        <dbReference type="EMBL" id="CAG9608565.1"/>
    </source>
</evidence>
<keyword evidence="1" id="KW-0812">Transmembrane</keyword>
<proteinExistence type="predicted"/>